<dbReference type="AlphaFoldDB" id="A0AAN9LUX9"/>
<proteinExistence type="predicted"/>
<name>A0AAN9LUX9_PHACN</name>
<organism evidence="1 2">
    <name type="scientific">Phaseolus coccineus</name>
    <name type="common">Scarlet runner bean</name>
    <name type="synonym">Phaseolus multiflorus</name>
    <dbReference type="NCBI Taxonomy" id="3886"/>
    <lineage>
        <taxon>Eukaryota</taxon>
        <taxon>Viridiplantae</taxon>
        <taxon>Streptophyta</taxon>
        <taxon>Embryophyta</taxon>
        <taxon>Tracheophyta</taxon>
        <taxon>Spermatophyta</taxon>
        <taxon>Magnoliopsida</taxon>
        <taxon>eudicotyledons</taxon>
        <taxon>Gunneridae</taxon>
        <taxon>Pentapetalae</taxon>
        <taxon>rosids</taxon>
        <taxon>fabids</taxon>
        <taxon>Fabales</taxon>
        <taxon>Fabaceae</taxon>
        <taxon>Papilionoideae</taxon>
        <taxon>50 kb inversion clade</taxon>
        <taxon>NPAAA clade</taxon>
        <taxon>indigoferoid/millettioid clade</taxon>
        <taxon>Phaseoleae</taxon>
        <taxon>Phaseolus</taxon>
    </lineage>
</organism>
<reference evidence="1 2" key="1">
    <citation type="submission" date="2024-01" db="EMBL/GenBank/DDBJ databases">
        <title>The genomes of 5 underutilized Papilionoideae crops provide insights into root nodulation and disease resistanc.</title>
        <authorList>
            <person name="Jiang F."/>
        </authorList>
    </citation>
    <scope>NUCLEOTIDE SEQUENCE [LARGE SCALE GENOMIC DNA]</scope>
    <source>
        <strain evidence="1">JINMINGXINNONG_FW02</strain>
        <tissue evidence="1">Leaves</tissue>
    </source>
</reference>
<keyword evidence="2" id="KW-1185">Reference proteome</keyword>
<dbReference type="EMBL" id="JAYMYR010000009">
    <property type="protein sequence ID" value="KAK7342554.1"/>
    <property type="molecule type" value="Genomic_DNA"/>
</dbReference>
<comment type="caution">
    <text evidence="1">The sequence shown here is derived from an EMBL/GenBank/DDBJ whole genome shotgun (WGS) entry which is preliminary data.</text>
</comment>
<gene>
    <name evidence="1" type="ORF">VNO80_25509</name>
</gene>
<dbReference type="Proteomes" id="UP001374584">
    <property type="component" value="Unassembled WGS sequence"/>
</dbReference>
<protein>
    <submittedName>
        <fullName evidence="1">Uncharacterized protein</fullName>
    </submittedName>
</protein>
<accession>A0AAN9LUX9</accession>
<evidence type="ECO:0000313" key="1">
    <source>
        <dbReference type="EMBL" id="KAK7342554.1"/>
    </source>
</evidence>
<evidence type="ECO:0000313" key="2">
    <source>
        <dbReference type="Proteomes" id="UP001374584"/>
    </source>
</evidence>
<sequence>MLSLLVQASESVDLYLKTVHSFAKIHNLLILLVFGRLSILHPIISHANQGKHLAKQLQGVMRKEVFTLDHKSRFVFRGRKKLSLCFFGVFVSREKRGEGERFWRQVLFWGGCDLDCFGEVKDMGTHVTSSVKTN</sequence>